<dbReference type="EMBL" id="JANPWB010000014">
    <property type="protein sequence ID" value="KAJ1096614.1"/>
    <property type="molecule type" value="Genomic_DNA"/>
</dbReference>
<name>A0AAV7M0I9_PLEWA</name>
<evidence type="ECO:0000313" key="1">
    <source>
        <dbReference type="EMBL" id="KAJ1096614.1"/>
    </source>
</evidence>
<comment type="caution">
    <text evidence="1">The sequence shown here is derived from an EMBL/GenBank/DDBJ whole genome shotgun (WGS) entry which is preliminary data.</text>
</comment>
<organism evidence="1 2">
    <name type="scientific">Pleurodeles waltl</name>
    <name type="common">Iberian ribbed newt</name>
    <dbReference type="NCBI Taxonomy" id="8319"/>
    <lineage>
        <taxon>Eukaryota</taxon>
        <taxon>Metazoa</taxon>
        <taxon>Chordata</taxon>
        <taxon>Craniata</taxon>
        <taxon>Vertebrata</taxon>
        <taxon>Euteleostomi</taxon>
        <taxon>Amphibia</taxon>
        <taxon>Batrachia</taxon>
        <taxon>Caudata</taxon>
        <taxon>Salamandroidea</taxon>
        <taxon>Salamandridae</taxon>
        <taxon>Pleurodelinae</taxon>
        <taxon>Pleurodeles</taxon>
    </lineage>
</organism>
<proteinExistence type="predicted"/>
<keyword evidence="2" id="KW-1185">Reference proteome</keyword>
<reference evidence="1" key="1">
    <citation type="journal article" date="2022" name="bioRxiv">
        <title>Sequencing and chromosome-scale assembly of the giantPleurodeles waltlgenome.</title>
        <authorList>
            <person name="Brown T."/>
            <person name="Elewa A."/>
            <person name="Iarovenko S."/>
            <person name="Subramanian E."/>
            <person name="Araus A.J."/>
            <person name="Petzold A."/>
            <person name="Susuki M."/>
            <person name="Suzuki K.-i.T."/>
            <person name="Hayashi T."/>
            <person name="Toyoda A."/>
            <person name="Oliveira C."/>
            <person name="Osipova E."/>
            <person name="Leigh N.D."/>
            <person name="Simon A."/>
            <person name="Yun M.H."/>
        </authorList>
    </citation>
    <scope>NUCLEOTIDE SEQUENCE</scope>
    <source>
        <strain evidence="1">20211129_DDA</strain>
        <tissue evidence="1">Liver</tissue>
    </source>
</reference>
<sequence>MTPRPVLDWISHQCRAPSHRLEHRLERYDLVGRQELRSMCRPTSAVLFQRYEASTVALVRCGCVEERVVLK</sequence>
<accession>A0AAV7M0I9</accession>
<dbReference type="Proteomes" id="UP001066276">
    <property type="component" value="Chromosome 10"/>
</dbReference>
<dbReference type="AlphaFoldDB" id="A0AAV7M0I9"/>
<gene>
    <name evidence="1" type="ORF">NDU88_001749</name>
</gene>
<protein>
    <submittedName>
        <fullName evidence="1">Uncharacterized protein</fullName>
    </submittedName>
</protein>
<evidence type="ECO:0000313" key="2">
    <source>
        <dbReference type="Proteomes" id="UP001066276"/>
    </source>
</evidence>